<dbReference type="InterPro" id="IPR015424">
    <property type="entry name" value="PyrdxlP-dep_Trfase"/>
</dbReference>
<dbReference type="Gene3D" id="3.90.1150.10">
    <property type="entry name" value="Aspartate Aminotransferase, domain 1"/>
    <property type="match status" value="1"/>
</dbReference>
<dbReference type="Proteomes" id="UP001233314">
    <property type="component" value="Unassembled WGS sequence"/>
</dbReference>
<dbReference type="InterPro" id="IPR015421">
    <property type="entry name" value="PyrdxlP-dep_Trfase_major"/>
</dbReference>
<dbReference type="EMBL" id="JAUQTA010000002">
    <property type="protein sequence ID" value="MDO7869312.1"/>
    <property type="molecule type" value="Genomic_DNA"/>
</dbReference>
<dbReference type="RefSeq" id="WP_305028710.1">
    <property type="nucleotide sequence ID" value="NZ_JAUQTA010000002.1"/>
</dbReference>
<comment type="caution">
    <text evidence="1">The sequence shown here is derived from an EMBL/GenBank/DDBJ whole genome shotgun (WGS) entry which is preliminary data.</text>
</comment>
<dbReference type="SUPFAM" id="SSF53383">
    <property type="entry name" value="PLP-dependent transferases"/>
    <property type="match status" value="1"/>
</dbReference>
<reference evidence="1 2" key="1">
    <citation type="submission" date="2023-07" db="EMBL/GenBank/DDBJ databases">
        <title>Nocardioides sp. nov WY-20 isolated from soil.</title>
        <authorList>
            <person name="Liu B."/>
            <person name="Wan Y."/>
        </authorList>
    </citation>
    <scope>NUCLEOTIDE SEQUENCE [LARGE SCALE GENOMIC DNA]</scope>
    <source>
        <strain evidence="1 2">WY-20</strain>
    </source>
</reference>
<evidence type="ECO:0000313" key="1">
    <source>
        <dbReference type="EMBL" id="MDO7869312.1"/>
    </source>
</evidence>
<protein>
    <recommendedName>
        <fullName evidence="3">Kynureninase</fullName>
    </recommendedName>
</protein>
<organism evidence="1 2">
    <name type="scientific">Nocardioides jiangxiensis</name>
    <dbReference type="NCBI Taxonomy" id="3064524"/>
    <lineage>
        <taxon>Bacteria</taxon>
        <taxon>Bacillati</taxon>
        <taxon>Actinomycetota</taxon>
        <taxon>Actinomycetes</taxon>
        <taxon>Propionibacteriales</taxon>
        <taxon>Nocardioidaceae</taxon>
        <taxon>Nocardioides</taxon>
    </lineage>
</organism>
<sequence length="392" mass="41867">MSLASQLAPHYSRFRVSERLLLTGHSHQAWPDVALEGQLEAYADAAELVDEKWGRAFAKAEAVRDGFRRLLADPGGAIALGASTHELLVRFLSALDLSTRRRLVTTDGEFHSARRQLARLGEAGLEVVVVPAAPVDTLAERLAAAADARTAAVLTSSVLFETSRMVPGLGDLAAICLERGVELLVDAYHHLGVRALSLTTAGLEHAWVVGGGYKYLQLGEGSCFLRLPPQAAAMRPVVTGWYAEFGALAHEASAPVVAYGPGAARFAGSTYDPTSHYRAARVLAFFAEQGLTADVLEASYGRQRALLESAFDDLDAPPGVITRDRTADPSAFGGFLSLETPHAERLQELLAARGVLTDSRGRHLRFGPAPYLADGQLAEAIERLGEVLPLVG</sequence>
<accession>A0ABT9B6U2</accession>
<gene>
    <name evidence="1" type="ORF">Q5722_13150</name>
</gene>
<evidence type="ECO:0000313" key="2">
    <source>
        <dbReference type="Proteomes" id="UP001233314"/>
    </source>
</evidence>
<evidence type="ECO:0008006" key="3">
    <source>
        <dbReference type="Google" id="ProtNLM"/>
    </source>
</evidence>
<dbReference type="Gene3D" id="3.40.640.10">
    <property type="entry name" value="Type I PLP-dependent aspartate aminotransferase-like (Major domain)"/>
    <property type="match status" value="1"/>
</dbReference>
<name>A0ABT9B6U2_9ACTN</name>
<proteinExistence type="predicted"/>
<keyword evidence="2" id="KW-1185">Reference proteome</keyword>
<dbReference type="InterPro" id="IPR015422">
    <property type="entry name" value="PyrdxlP-dep_Trfase_small"/>
</dbReference>